<feature type="region of interest" description="Disordered" evidence="3">
    <location>
        <begin position="1"/>
        <end position="84"/>
    </location>
</feature>
<proteinExistence type="predicted"/>
<dbReference type="EMBL" id="BONY01000070">
    <property type="protein sequence ID" value="GIH09536.1"/>
    <property type="molecule type" value="Genomic_DNA"/>
</dbReference>
<dbReference type="GO" id="GO:0006508">
    <property type="term" value="P:proteolysis"/>
    <property type="evidence" value="ECO:0007669"/>
    <property type="project" value="UniProtKB-KW"/>
</dbReference>
<keyword evidence="1" id="KW-0645">Protease</keyword>
<dbReference type="GO" id="GO:0004252">
    <property type="term" value="F:serine-type endopeptidase activity"/>
    <property type="evidence" value="ECO:0007669"/>
    <property type="project" value="InterPro"/>
</dbReference>
<dbReference type="InterPro" id="IPR051201">
    <property type="entry name" value="Chloro_Bact_Ser_Proteases"/>
</dbReference>
<dbReference type="PROSITE" id="PS50106">
    <property type="entry name" value="PDZ"/>
    <property type="match status" value="1"/>
</dbReference>
<feature type="compositionally biased region" description="Low complexity" evidence="3">
    <location>
        <begin position="43"/>
        <end position="53"/>
    </location>
</feature>
<dbReference type="PANTHER" id="PTHR43343">
    <property type="entry name" value="PEPTIDASE S12"/>
    <property type="match status" value="1"/>
</dbReference>
<dbReference type="InterPro" id="IPR001940">
    <property type="entry name" value="Peptidase_S1C"/>
</dbReference>
<dbReference type="InterPro" id="IPR009003">
    <property type="entry name" value="Peptidase_S1_PA"/>
</dbReference>
<dbReference type="PRINTS" id="PR00834">
    <property type="entry name" value="PROTEASES2C"/>
</dbReference>
<feature type="compositionally biased region" description="Pro residues" evidence="3">
    <location>
        <begin position="138"/>
        <end position="149"/>
    </location>
</feature>
<dbReference type="Gene3D" id="2.40.10.120">
    <property type="match status" value="1"/>
</dbReference>
<dbReference type="InterPro" id="IPR036034">
    <property type="entry name" value="PDZ_sf"/>
</dbReference>
<dbReference type="AlphaFoldDB" id="A0A8J3VKZ9"/>
<evidence type="ECO:0000259" key="5">
    <source>
        <dbReference type="PROSITE" id="PS50106"/>
    </source>
</evidence>
<keyword evidence="7" id="KW-1185">Reference proteome</keyword>
<evidence type="ECO:0000313" key="6">
    <source>
        <dbReference type="EMBL" id="GIH09536.1"/>
    </source>
</evidence>
<evidence type="ECO:0000256" key="1">
    <source>
        <dbReference type="ARBA" id="ARBA00022670"/>
    </source>
</evidence>
<evidence type="ECO:0000256" key="4">
    <source>
        <dbReference type="SAM" id="Phobius"/>
    </source>
</evidence>
<dbReference type="SUPFAM" id="SSF50494">
    <property type="entry name" value="Trypsin-like serine proteases"/>
    <property type="match status" value="1"/>
</dbReference>
<protein>
    <recommendedName>
        <fullName evidence="5">PDZ domain-containing protein</fullName>
    </recommendedName>
</protein>
<gene>
    <name evidence="6" type="ORF">Rhe02_76030</name>
</gene>
<accession>A0A8J3VKZ9</accession>
<evidence type="ECO:0000256" key="3">
    <source>
        <dbReference type="SAM" id="MobiDB-lite"/>
    </source>
</evidence>
<keyword evidence="4" id="KW-0812">Transmembrane</keyword>
<feature type="transmembrane region" description="Helical" evidence="4">
    <location>
        <begin position="165"/>
        <end position="190"/>
    </location>
</feature>
<dbReference type="InterPro" id="IPR001478">
    <property type="entry name" value="PDZ"/>
</dbReference>
<comment type="caution">
    <text evidence="6">The sequence shown here is derived from an EMBL/GenBank/DDBJ whole genome shotgun (WGS) entry which is preliminary data.</text>
</comment>
<keyword evidence="2" id="KW-0378">Hydrolase</keyword>
<feature type="region of interest" description="Disordered" evidence="3">
    <location>
        <begin position="132"/>
        <end position="156"/>
    </location>
</feature>
<keyword evidence="4" id="KW-1133">Transmembrane helix</keyword>
<keyword evidence="4" id="KW-0472">Membrane</keyword>
<dbReference type="Proteomes" id="UP000612899">
    <property type="component" value="Unassembled WGS sequence"/>
</dbReference>
<dbReference type="Gene3D" id="2.30.42.10">
    <property type="match status" value="1"/>
</dbReference>
<feature type="domain" description="PDZ" evidence="5">
    <location>
        <begin position="407"/>
        <end position="462"/>
    </location>
</feature>
<name>A0A8J3VKZ9_9ACTN</name>
<feature type="compositionally biased region" description="Low complexity" evidence="3">
    <location>
        <begin position="19"/>
        <end position="33"/>
    </location>
</feature>
<evidence type="ECO:0000256" key="2">
    <source>
        <dbReference type="ARBA" id="ARBA00022801"/>
    </source>
</evidence>
<dbReference type="PANTHER" id="PTHR43343:SF3">
    <property type="entry name" value="PROTEASE DO-LIKE 8, CHLOROPLASTIC"/>
    <property type="match status" value="1"/>
</dbReference>
<sequence>MSEIDRPGSQSQQPHEGDGAYYAPTAGTPAPASHTPPTPPPSSGAGTPAPASHTPTPLVEAGTPAPLPSVETAGTQDAGASSAAAAASAAHPPFSREAAAAAAAAPVWQTPVSATPVTAGPAEQTAWQQPVYATGGYPPVPPSGPPVWTPPASTGPKRMPTAVKVVIGGAAAVMLALCSGVTGAVVATAFHDNNGGFSLPVSTDAAPVVNRDSLAGVAEETQPSVVNIATSSGEGSGVILTADGYILTNNHVVESASGSTVSVTLSDGKKVKATIVGTDPKTDLAVVKADATGLKAATLGDSNRVAVGDTVLAIGSPLGLQGSVTSGIISAKDRTIGVGQSRAGSLSGLLQTDAPINPGNSGGALVNMAGDVIGINTAIATSGGGEGNIGVGFAIPSNKAKQVAEQLIKGQKVSHPFLGVSVTPNDTGGAKIGTISPNSPAAAAGLKEGDVITKFGDRVVNDSDDLVSAVQSGNVGDRVTVEFNRNGEKMTATVTLAEAS</sequence>
<dbReference type="SMART" id="SM00228">
    <property type="entry name" value="PDZ"/>
    <property type="match status" value="1"/>
</dbReference>
<dbReference type="Pfam" id="PF13180">
    <property type="entry name" value="PDZ_2"/>
    <property type="match status" value="1"/>
</dbReference>
<reference evidence="6" key="1">
    <citation type="submission" date="2021-01" db="EMBL/GenBank/DDBJ databases">
        <title>Whole genome shotgun sequence of Rhizocola hellebori NBRC 109834.</title>
        <authorList>
            <person name="Komaki H."/>
            <person name="Tamura T."/>
        </authorList>
    </citation>
    <scope>NUCLEOTIDE SEQUENCE</scope>
    <source>
        <strain evidence="6">NBRC 109834</strain>
    </source>
</reference>
<dbReference type="SUPFAM" id="SSF50156">
    <property type="entry name" value="PDZ domain-like"/>
    <property type="match status" value="1"/>
</dbReference>
<evidence type="ECO:0000313" key="7">
    <source>
        <dbReference type="Proteomes" id="UP000612899"/>
    </source>
</evidence>
<organism evidence="6 7">
    <name type="scientific">Rhizocola hellebori</name>
    <dbReference type="NCBI Taxonomy" id="1392758"/>
    <lineage>
        <taxon>Bacteria</taxon>
        <taxon>Bacillati</taxon>
        <taxon>Actinomycetota</taxon>
        <taxon>Actinomycetes</taxon>
        <taxon>Micromonosporales</taxon>
        <taxon>Micromonosporaceae</taxon>
        <taxon>Rhizocola</taxon>
    </lineage>
</organism>
<dbReference type="Pfam" id="PF13365">
    <property type="entry name" value="Trypsin_2"/>
    <property type="match status" value="1"/>
</dbReference>